<proteinExistence type="predicted"/>
<keyword evidence="4 6" id="KW-0862">Zinc</keyword>
<organism evidence="10 11">
    <name type="scientific">Galleria mellonella</name>
    <name type="common">Greater wax moth</name>
    <dbReference type="NCBI Taxonomy" id="7137"/>
    <lineage>
        <taxon>Eukaryota</taxon>
        <taxon>Metazoa</taxon>
        <taxon>Ecdysozoa</taxon>
        <taxon>Arthropoda</taxon>
        <taxon>Hexapoda</taxon>
        <taxon>Insecta</taxon>
        <taxon>Pterygota</taxon>
        <taxon>Neoptera</taxon>
        <taxon>Endopterygota</taxon>
        <taxon>Lepidoptera</taxon>
        <taxon>Glossata</taxon>
        <taxon>Ditrysia</taxon>
        <taxon>Pyraloidea</taxon>
        <taxon>Pyralidae</taxon>
        <taxon>Galleriinae</taxon>
        <taxon>Galleria</taxon>
    </lineage>
</organism>
<name>A0ABM3MA65_GALME</name>
<feature type="compositionally biased region" description="Polar residues" evidence="7">
    <location>
        <begin position="1026"/>
        <end position="1040"/>
    </location>
</feature>
<feature type="domain" description="ZAD" evidence="9">
    <location>
        <begin position="19"/>
        <end position="98"/>
    </location>
</feature>
<feature type="region of interest" description="Disordered" evidence="7">
    <location>
        <begin position="895"/>
        <end position="918"/>
    </location>
</feature>
<dbReference type="PANTHER" id="PTHR24379">
    <property type="entry name" value="KRAB AND ZINC FINGER DOMAIN-CONTAINING"/>
    <property type="match status" value="1"/>
</dbReference>
<protein>
    <submittedName>
        <fullName evidence="11">Protein PFC0760c-like</fullName>
    </submittedName>
</protein>
<dbReference type="InterPro" id="IPR013087">
    <property type="entry name" value="Znf_C2H2_type"/>
</dbReference>
<feature type="domain" description="C2H2-type" evidence="8">
    <location>
        <begin position="399"/>
        <end position="426"/>
    </location>
</feature>
<dbReference type="InterPro" id="IPR012934">
    <property type="entry name" value="Znf_AD"/>
</dbReference>
<evidence type="ECO:0000256" key="5">
    <source>
        <dbReference type="PROSITE-ProRule" id="PRU00042"/>
    </source>
</evidence>
<dbReference type="SMART" id="SM00355">
    <property type="entry name" value="ZnF_C2H2"/>
    <property type="match status" value="5"/>
</dbReference>
<dbReference type="Gene3D" id="3.30.160.60">
    <property type="entry name" value="Classic Zinc Finger"/>
    <property type="match status" value="2"/>
</dbReference>
<accession>A0ABM3MA65</accession>
<dbReference type="Pfam" id="PF07776">
    <property type="entry name" value="zf-AD"/>
    <property type="match status" value="1"/>
</dbReference>
<dbReference type="Gene3D" id="3.40.1800.20">
    <property type="match status" value="1"/>
</dbReference>
<dbReference type="SUPFAM" id="SSF57667">
    <property type="entry name" value="beta-beta-alpha zinc fingers"/>
    <property type="match status" value="1"/>
</dbReference>
<dbReference type="Proteomes" id="UP001652740">
    <property type="component" value="Unplaced"/>
</dbReference>
<evidence type="ECO:0000313" key="11">
    <source>
        <dbReference type="RefSeq" id="XP_052748317.1"/>
    </source>
</evidence>
<keyword evidence="10" id="KW-1185">Reference proteome</keyword>
<feature type="domain" description="C2H2-type" evidence="8">
    <location>
        <begin position="279"/>
        <end position="306"/>
    </location>
</feature>
<feature type="region of interest" description="Disordered" evidence="7">
    <location>
        <begin position="108"/>
        <end position="243"/>
    </location>
</feature>
<feature type="compositionally biased region" description="Polar residues" evidence="7">
    <location>
        <begin position="120"/>
        <end position="134"/>
    </location>
</feature>
<keyword evidence="3 5" id="KW-0863">Zinc-finger</keyword>
<feature type="region of interest" description="Disordered" evidence="7">
    <location>
        <begin position="851"/>
        <end position="880"/>
    </location>
</feature>
<feature type="compositionally biased region" description="Basic and acidic residues" evidence="7">
    <location>
        <begin position="110"/>
        <end position="119"/>
    </location>
</feature>
<feature type="binding site" evidence="6">
    <location>
        <position position="74"/>
    </location>
    <ligand>
        <name>Zn(2+)</name>
        <dbReference type="ChEBI" id="CHEBI:29105"/>
    </ligand>
</feature>
<feature type="compositionally biased region" description="Basic and acidic residues" evidence="7">
    <location>
        <begin position="899"/>
        <end position="912"/>
    </location>
</feature>
<feature type="compositionally biased region" description="Basic and acidic residues" evidence="7">
    <location>
        <begin position="859"/>
        <end position="880"/>
    </location>
</feature>
<dbReference type="PROSITE" id="PS00028">
    <property type="entry name" value="ZINC_FINGER_C2H2_1"/>
    <property type="match status" value="2"/>
</dbReference>
<dbReference type="InterPro" id="IPR036236">
    <property type="entry name" value="Znf_C2H2_sf"/>
</dbReference>
<evidence type="ECO:0000256" key="3">
    <source>
        <dbReference type="ARBA" id="ARBA00022771"/>
    </source>
</evidence>
<dbReference type="SUPFAM" id="SSF57716">
    <property type="entry name" value="Glucocorticoid receptor-like (DNA-binding domain)"/>
    <property type="match status" value="1"/>
</dbReference>
<dbReference type="RefSeq" id="XP_052748317.1">
    <property type="nucleotide sequence ID" value="XM_052892357.1"/>
</dbReference>
<keyword evidence="1 6" id="KW-0479">Metal-binding</keyword>
<feature type="region of interest" description="Disordered" evidence="7">
    <location>
        <begin position="1014"/>
        <end position="1064"/>
    </location>
</feature>
<evidence type="ECO:0000256" key="4">
    <source>
        <dbReference type="ARBA" id="ARBA00022833"/>
    </source>
</evidence>
<feature type="binding site" evidence="6">
    <location>
        <position position="21"/>
    </location>
    <ligand>
        <name>Zn(2+)</name>
        <dbReference type="ChEBI" id="CHEBI:29105"/>
    </ligand>
</feature>
<dbReference type="PROSITE" id="PS50157">
    <property type="entry name" value="ZINC_FINGER_C2H2_2"/>
    <property type="match status" value="2"/>
</dbReference>
<feature type="compositionally biased region" description="Basic and acidic residues" evidence="7">
    <location>
        <begin position="983"/>
        <end position="1001"/>
    </location>
</feature>
<reference evidence="11" key="1">
    <citation type="submission" date="2025-08" db="UniProtKB">
        <authorList>
            <consortium name="RefSeq"/>
        </authorList>
    </citation>
    <scope>IDENTIFICATION</scope>
    <source>
        <tissue evidence="11">Whole larvae</tissue>
    </source>
</reference>
<dbReference type="PANTHER" id="PTHR24379:SF127">
    <property type="entry name" value="BLOODY FINGERS-RELATED"/>
    <property type="match status" value="1"/>
</dbReference>
<gene>
    <name evidence="11" type="primary">LOC113519467</name>
</gene>
<keyword evidence="2" id="KW-0677">Repeat</keyword>
<evidence type="ECO:0000256" key="2">
    <source>
        <dbReference type="ARBA" id="ARBA00022737"/>
    </source>
</evidence>
<dbReference type="GeneID" id="113519467"/>
<evidence type="ECO:0000256" key="7">
    <source>
        <dbReference type="SAM" id="MobiDB-lite"/>
    </source>
</evidence>
<evidence type="ECO:0000259" key="9">
    <source>
        <dbReference type="PROSITE" id="PS51915"/>
    </source>
</evidence>
<dbReference type="SMART" id="SM00868">
    <property type="entry name" value="zf-AD"/>
    <property type="match status" value="1"/>
</dbReference>
<feature type="binding site" evidence="6">
    <location>
        <position position="71"/>
    </location>
    <ligand>
        <name>Zn(2+)</name>
        <dbReference type="ChEBI" id="CHEBI:29105"/>
    </ligand>
</feature>
<feature type="compositionally biased region" description="Basic and acidic residues" evidence="7">
    <location>
        <begin position="1014"/>
        <end position="1025"/>
    </location>
</feature>
<evidence type="ECO:0000256" key="6">
    <source>
        <dbReference type="PROSITE-ProRule" id="PRU01263"/>
    </source>
</evidence>
<evidence type="ECO:0000256" key="1">
    <source>
        <dbReference type="ARBA" id="ARBA00022723"/>
    </source>
</evidence>
<dbReference type="PROSITE" id="PS51915">
    <property type="entry name" value="ZAD"/>
    <property type="match status" value="1"/>
</dbReference>
<sequence>MDRTIDSKLEKQSIYEIYRGCRLCGAGAGYKMPIIQTVVDLDGNGMELRQKIQECVQIEINPDDKMPPLICELCVDKVNDFYDFMEMCKQTNKRTRLRLGLPVQVPAKNKAVENTRESRATQTTASRPTRNSKLPSPSPPRCRSSREENITLSSLKTENKRDPGSGQAAVGRITRNSKLPSPSPPRSRNCREENMTLSSLKQQVQKDNKSKDKQCKDTKDVPKSILKRRDTVMADGDSLLMPRNKRSREVELLKLDTPVKKVKLSLPPATGYRRRVRAHGCCVCGHSVRTPQALVSHQRTHAATYTDHRLACNPCCAWFSNAEEVRVHQKRHASGLRYNCHRCSSKYKTLNGYNEHLEYKKCHQLAEVADVKCERCGQAYPTDNLLRQHRCHGGSNRATTCTRCGRVYASPKTLRYHMTTCSAKKKDEVKVDPEVQKRLLPVQVRVARCDPLLDKSKGDYYDVSSIATDYGFDTTCVYPYKCPRIKTEPLSLDRMVSIEEEVKEELCSEEYIHWDSDSSDSDCGSTLVNNPMKNQVDTLSTLSIKTIFSLKFLGKVPRKRRKVKTVKCIDEDDFNNVIKGDTGGYDSDNSVDSVSIMDSLLNDSRNKGDSVNWINDNDRVFSNNTLHNNDVCMKSASENELPNASSDNNDAEVNKLEESLDVSMKRDTENNRCDNDVPAVNDSLDCGGSVNKNNIDDGTVITNSLPQSNDVSINEATCDFEGNKDDQQQSNECSNSNNKIIVPIVSEAEPHNEFNVSILEDKNNTNKENVNTETDTKTVYVNNQNSGDTSIINNAKETNHCNDSINLSDDKNYTSDYIINNKSLNNDVTYTTNECIEKAVNNFTHTNGVAHNDYGNTNREIHNGEDKPIDTDNSKENDSELEDKKLMDDIDQQIGESCDDNHKNNDITENNDKVSANNEDTIENGDAIEENNVERDGNTTMEWQEDREKVNDKNKNNLEDLLPKDIGKAMDLDRPNIEIANGESDKQMHVDNSKDVSDTEMEDKKLMEALDKQIGEFDDVNERQSNENNKVDGNNDYASANNENVLENNRNTEENALEDEKNKDKITLEDLLPKEDLRSLKSLDLDSISDDDFDFDA</sequence>
<feature type="compositionally biased region" description="Basic and acidic residues" evidence="7">
    <location>
        <begin position="1050"/>
        <end position="1064"/>
    </location>
</feature>
<feature type="compositionally biased region" description="Basic and acidic residues" evidence="7">
    <location>
        <begin position="204"/>
        <end position="232"/>
    </location>
</feature>
<feature type="region of interest" description="Disordered" evidence="7">
    <location>
        <begin position="980"/>
        <end position="1001"/>
    </location>
</feature>
<feature type="binding site" evidence="6">
    <location>
        <position position="24"/>
    </location>
    <ligand>
        <name>Zn(2+)</name>
        <dbReference type="ChEBI" id="CHEBI:29105"/>
    </ligand>
</feature>
<evidence type="ECO:0000313" key="10">
    <source>
        <dbReference type="Proteomes" id="UP001652740"/>
    </source>
</evidence>
<evidence type="ECO:0000259" key="8">
    <source>
        <dbReference type="PROSITE" id="PS50157"/>
    </source>
</evidence>